<dbReference type="InterPro" id="IPR023772">
    <property type="entry name" value="DNA-bd_HTH_TetR-type_CS"/>
</dbReference>
<dbReference type="Gene3D" id="1.10.357.10">
    <property type="entry name" value="Tetracycline Repressor, domain 2"/>
    <property type="match status" value="1"/>
</dbReference>
<name>A0A841LVX9_9HYPH</name>
<sequence>MGPESEKLVKINDKSKEHLTTGSRHGAGQDPLKRAQILAGAQEVFFNKSFEAASMSDIARQAGVSKGTLYVYFADKDALFEAICYEYRREMFSELAAILDNGPHCKEQLIEFGMQISQRFLAESAVSAQRIVIGIRDRNPDVTSGFYQSGPKHMLQKIAAYLDHLVEMKELEIPDTQMAAFQLVDLYLAGLYRPRLFGVLSEEDVFQRIEHNVKSAVEFFYRGYAPINA</sequence>
<dbReference type="Gene3D" id="1.10.10.60">
    <property type="entry name" value="Homeodomain-like"/>
    <property type="match status" value="1"/>
</dbReference>
<keyword evidence="1" id="KW-0805">Transcription regulation</keyword>
<evidence type="ECO:0000256" key="4">
    <source>
        <dbReference type="PROSITE-ProRule" id="PRU00335"/>
    </source>
</evidence>
<evidence type="ECO:0000313" key="7">
    <source>
        <dbReference type="Proteomes" id="UP000555393"/>
    </source>
</evidence>
<dbReference type="PANTHER" id="PTHR30055">
    <property type="entry name" value="HTH-TYPE TRANSCRIPTIONAL REGULATOR RUTR"/>
    <property type="match status" value="1"/>
</dbReference>
<dbReference type="GO" id="GO:0003700">
    <property type="term" value="F:DNA-binding transcription factor activity"/>
    <property type="evidence" value="ECO:0007669"/>
    <property type="project" value="TreeGrafter"/>
</dbReference>
<dbReference type="InterPro" id="IPR009057">
    <property type="entry name" value="Homeodomain-like_sf"/>
</dbReference>
<feature type="domain" description="HTH tetR-type" evidence="5">
    <location>
        <begin position="31"/>
        <end position="91"/>
    </location>
</feature>
<dbReference type="InterPro" id="IPR039536">
    <property type="entry name" value="TetR_C_Proteobacteria"/>
</dbReference>
<dbReference type="PROSITE" id="PS01081">
    <property type="entry name" value="HTH_TETR_1"/>
    <property type="match status" value="1"/>
</dbReference>
<dbReference type="AlphaFoldDB" id="A0A841LVX9"/>
<dbReference type="EMBL" id="JACIIU010000009">
    <property type="protein sequence ID" value="MBB6261486.1"/>
    <property type="molecule type" value="Genomic_DNA"/>
</dbReference>
<keyword evidence="3" id="KW-0804">Transcription</keyword>
<proteinExistence type="predicted"/>
<keyword evidence="2 4" id="KW-0238">DNA-binding</keyword>
<dbReference type="Proteomes" id="UP000555393">
    <property type="component" value="Unassembled WGS sequence"/>
</dbReference>
<evidence type="ECO:0000313" key="6">
    <source>
        <dbReference type="EMBL" id="MBB6261486.1"/>
    </source>
</evidence>
<dbReference type="PROSITE" id="PS50977">
    <property type="entry name" value="HTH_TETR_2"/>
    <property type="match status" value="1"/>
</dbReference>
<feature type="DNA-binding region" description="H-T-H motif" evidence="4">
    <location>
        <begin position="54"/>
        <end position="73"/>
    </location>
</feature>
<evidence type="ECO:0000256" key="1">
    <source>
        <dbReference type="ARBA" id="ARBA00023015"/>
    </source>
</evidence>
<protein>
    <submittedName>
        <fullName evidence="6">TetR/AcrR family transcriptional regulator of autoinduction and epiphytic fitness</fullName>
    </submittedName>
</protein>
<dbReference type="PANTHER" id="PTHR30055:SF146">
    <property type="entry name" value="HTH-TYPE TRANSCRIPTIONAL DUAL REGULATOR CECR"/>
    <property type="match status" value="1"/>
</dbReference>
<dbReference type="InterPro" id="IPR001647">
    <property type="entry name" value="HTH_TetR"/>
</dbReference>
<gene>
    <name evidence="6" type="ORF">FHS77_002042</name>
</gene>
<dbReference type="InterPro" id="IPR050109">
    <property type="entry name" value="HTH-type_TetR-like_transc_reg"/>
</dbReference>
<accession>A0A841LVX9</accession>
<evidence type="ECO:0000256" key="3">
    <source>
        <dbReference type="ARBA" id="ARBA00023163"/>
    </source>
</evidence>
<dbReference type="PRINTS" id="PR00455">
    <property type="entry name" value="HTHTETR"/>
</dbReference>
<dbReference type="Pfam" id="PF14246">
    <property type="entry name" value="TetR_C_7"/>
    <property type="match status" value="1"/>
</dbReference>
<evidence type="ECO:0000259" key="5">
    <source>
        <dbReference type="PROSITE" id="PS50977"/>
    </source>
</evidence>
<organism evidence="6 7">
    <name type="scientific">Paenochrobactrum gallinarii</name>
    <dbReference type="NCBI Taxonomy" id="643673"/>
    <lineage>
        <taxon>Bacteria</taxon>
        <taxon>Pseudomonadati</taxon>
        <taxon>Pseudomonadota</taxon>
        <taxon>Alphaproteobacteria</taxon>
        <taxon>Hyphomicrobiales</taxon>
        <taxon>Brucellaceae</taxon>
        <taxon>Paenochrobactrum</taxon>
    </lineage>
</organism>
<dbReference type="SUPFAM" id="SSF46689">
    <property type="entry name" value="Homeodomain-like"/>
    <property type="match status" value="1"/>
</dbReference>
<dbReference type="GO" id="GO:0000976">
    <property type="term" value="F:transcription cis-regulatory region binding"/>
    <property type="evidence" value="ECO:0007669"/>
    <property type="project" value="TreeGrafter"/>
</dbReference>
<dbReference type="RefSeq" id="WP_184222891.1">
    <property type="nucleotide sequence ID" value="NZ_JACIIU010000009.1"/>
</dbReference>
<dbReference type="Pfam" id="PF00440">
    <property type="entry name" value="TetR_N"/>
    <property type="match status" value="1"/>
</dbReference>
<dbReference type="FunFam" id="1.10.10.60:FF:000141">
    <property type="entry name" value="TetR family transcriptional regulator"/>
    <property type="match status" value="1"/>
</dbReference>
<keyword evidence="7" id="KW-1185">Reference proteome</keyword>
<evidence type="ECO:0000256" key="2">
    <source>
        <dbReference type="ARBA" id="ARBA00023125"/>
    </source>
</evidence>
<comment type="caution">
    <text evidence="6">The sequence shown here is derived from an EMBL/GenBank/DDBJ whole genome shotgun (WGS) entry which is preliminary data.</text>
</comment>
<reference evidence="6 7" key="1">
    <citation type="submission" date="2020-08" db="EMBL/GenBank/DDBJ databases">
        <title>Genomic Encyclopedia of Type Strains, Phase IV (KMG-IV): sequencing the most valuable type-strain genomes for metagenomic binning, comparative biology and taxonomic classification.</title>
        <authorList>
            <person name="Goeker M."/>
        </authorList>
    </citation>
    <scope>NUCLEOTIDE SEQUENCE [LARGE SCALE GENOMIC DNA]</scope>
    <source>
        <strain evidence="6 7">DSM 22336</strain>
    </source>
</reference>